<dbReference type="EMBL" id="CM000883">
    <property type="protein sequence ID" value="KQJ87568.1"/>
    <property type="molecule type" value="Genomic_DNA"/>
</dbReference>
<keyword evidence="1" id="KW-0732">Signal</keyword>
<proteinExistence type="predicted"/>
<name>I1IJX3_BRADI</name>
<reference evidence="4" key="3">
    <citation type="submission" date="2018-08" db="UniProtKB">
        <authorList>
            <consortium name="EnsemblPlants"/>
        </authorList>
    </citation>
    <scope>IDENTIFICATION</scope>
    <source>
        <strain evidence="4">cv. Bd21</strain>
    </source>
</reference>
<dbReference type="AlphaFoldDB" id="I1IJX3"/>
<dbReference type="InterPro" id="IPR036312">
    <property type="entry name" value="Bifun_inhib/LTP/seed_sf"/>
</dbReference>
<dbReference type="SUPFAM" id="SSF47699">
    <property type="entry name" value="Bifunctional inhibitor/lipid-transfer protein/seed storage 2S albumin"/>
    <property type="match status" value="1"/>
</dbReference>
<reference evidence="3" key="2">
    <citation type="submission" date="2017-06" db="EMBL/GenBank/DDBJ databases">
        <title>WGS assembly of Brachypodium distachyon.</title>
        <authorList>
            <consortium name="The International Brachypodium Initiative"/>
            <person name="Lucas S."/>
            <person name="Harmon-Smith M."/>
            <person name="Lail K."/>
            <person name="Tice H."/>
            <person name="Grimwood J."/>
            <person name="Bruce D."/>
            <person name="Barry K."/>
            <person name="Shu S."/>
            <person name="Lindquist E."/>
            <person name="Wang M."/>
            <person name="Pitluck S."/>
            <person name="Vogel J.P."/>
            <person name="Garvin D.F."/>
            <person name="Mockler T.C."/>
            <person name="Schmutz J."/>
            <person name="Rokhsar D."/>
            <person name="Bevan M.W."/>
        </authorList>
    </citation>
    <scope>NUCLEOTIDE SEQUENCE</scope>
    <source>
        <strain evidence="3">Bd21</strain>
    </source>
</reference>
<feature type="domain" description="Hydrophobic seed protein" evidence="2">
    <location>
        <begin position="28"/>
        <end position="111"/>
    </location>
</feature>
<dbReference type="PANTHER" id="PTHR31731">
    <property type="match status" value="1"/>
</dbReference>
<dbReference type="Proteomes" id="UP000008810">
    <property type="component" value="Chromosome 4"/>
</dbReference>
<evidence type="ECO:0000259" key="2">
    <source>
        <dbReference type="Pfam" id="PF14547"/>
    </source>
</evidence>
<keyword evidence="5" id="KW-1185">Reference proteome</keyword>
<dbReference type="STRING" id="15368.I1IJX3"/>
<dbReference type="Pfam" id="PF14547">
    <property type="entry name" value="Hydrophob_seed"/>
    <property type="match status" value="1"/>
</dbReference>
<evidence type="ECO:0000256" key="1">
    <source>
        <dbReference type="SAM" id="SignalP"/>
    </source>
</evidence>
<evidence type="ECO:0000313" key="3">
    <source>
        <dbReference type="EMBL" id="KQJ87568.1"/>
    </source>
</evidence>
<organism evidence="3">
    <name type="scientific">Brachypodium distachyon</name>
    <name type="common">Purple false brome</name>
    <name type="synonym">Trachynia distachya</name>
    <dbReference type="NCBI Taxonomy" id="15368"/>
    <lineage>
        <taxon>Eukaryota</taxon>
        <taxon>Viridiplantae</taxon>
        <taxon>Streptophyta</taxon>
        <taxon>Embryophyta</taxon>
        <taxon>Tracheophyta</taxon>
        <taxon>Spermatophyta</taxon>
        <taxon>Magnoliopsida</taxon>
        <taxon>Liliopsida</taxon>
        <taxon>Poales</taxon>
        <taxon>Poaceae</taxon>
        <taxon>BOP clade</taxon>
        <taxon>Pooideae</taxon>
        <taxon>Stipodae</taxon>
        <taxon>Brachypodieae</taxon>
        <taxon>Brachypodium</taxon>
    </lineage>
</organism>
<evidence type="ECO:0000313" key="5">
    <source>
        <dbReference type="Proteomes" id="UP000008810"/>
    </source>
</evidence>
<dbReference type="EnsemblPlants" id="KQJ87568">
    <property type="protein sequence ID" value="KQJ87568"/>
    <property type="gene ID" value="BRADI_4g11960v3"/>
</dbReference>
<sequence>MAPRATLLLALSLLAMAAVASAHGGYETCPSELHFTKCVNVLGLGINLEANEPYKLQKQYCCPLIEHVVDADAALCLCKRLYLAGVVDLTIQVRVILNNCGKYCPTDFKCPTY</sequence>
<dbReference type="Gramene" id="KQJ87568">
    <property type="protein sequence ID" value="KQJ87568"/>
    <property type="gene ID" value="BRADI_4g11960v3"/>
</dbReference>
<reference evidence="3 4" key="1">
    <citation type="journal article" date="2010" name="Nature">
        <title>Genome sequencing and analysis of the model grass Brachypodium distachyon.</title>
        <authorList>
            <consortium name="International Brachypodium Initiative"/>
        </authorList>
    </citation>
    <scope>NUCLEOTIDE SEQUENCE [LARGE SCALE GENOMIC DNA]</scope>
    <source>
        <strain evidence="3 4">Bd21</strain>
    </source>
</reference>
<dbReference type="GeneID" id="100844014"/>
<protein>
    <recommendedName>
        <fullName evidence="2">Hydrophobic seed protein domain-containing protein</fullName>
    </recommendedName>
</protein>
<evidence type="ECO:0000313" key="4">
    <source>
        <dbReference type="EnsemblPlants" id="KQJ87568"/>
    </source>
</evidence>
<dbReference type="HOGENOM" id="CLU_055715_4_2_1"/>
<accession>I1IJX3</accession>
<feature type="signal peptide" evidence="1">
    <location>
        <begin position="1"/>
        <end position="22"/>
    </location>
</feature>
<dbReference type="InterPro" id="IPR051636">
    <property type="entry name" value="Plant_LTP/defense-related"/>
</dbReference>
<gene>
    <name evidence="4" type="primary">LOC100844014</name>
    <name evidence="3" type="ORF">BRADI_4g11960v3</name>
</gene>
<dbReference type="KEGG" id="bdi:100844014"/>
<dbReference type="Gene3D" id="1.10.110.10">
    <property type="entry name" value="Plant lipid-transfer and hydrophobic proteins"/>
    <property type="match status" value="1"/>
</dbReference>
<feature type="chain" id="PRO_5014095364" description="Hydrophobic seed protein domain-containing protein" evidence="1">
    <location>
        <begin position="23"/>
        <end position="113"/>
    </location>
</feature>
<dbReference type="InterPro" id="IPR027923">
    <property type="entry name" value="Hydrophob_seed_dom"/>
</dbReference>